<keyword evidence="1" id="KW-0282">Flagellum</keyword>
<sequence length="394" mass="39369">MLRSLNTGVSGMSAHQQMLDVTANNIANVNTTGFKAGTVTFQDTLSQMTQNAGAPGTGLGGTNPAQVGLGVRTAAVTTDHGIGAMMNTGKATDLMIGGEGYFVVSKGGEQLFTRAGSFNLDAAGNLVTPDGAQLNGWIADAAGNVQAGAGAQPLTIDAMATAPARATTAAQLGGNLPGDAQAGDDALVREVTVYNNLGIASQLTLTFTPAGNRSWNVTQGTDGSGPALGTVSFDENGQLTSGDTLTADGVAVNVSALTGYAGMQTATFTGQDGAAAGTIVGFSIAQDGTINGTFSNGDMRAVGQVAIASFDNPAGLEKVGSSAFRATVNSGVPTLGAPGDDGFGALAAGTLEGSNTDLSKEFTNLIMAQRGFQASARIVTTSDEVLSELTNLKR</sequence>
<evidence type="ECO:0000313" key="2">
    <source>
        <dbReference type="Proteomes" id="UP001589575"/>
    </source>
</evidence>
<dbReference type="PANTHER" id="PTHR30435:SF1">
    <property type="entry name" value="FLAGELLAR HOOK PROTEIN FLGE"/>
    <property type="match status" value="1"/>
</dbReference>
<dbReference type="Pfam" id="PF22692">
    <property type="entry name" value="LlgE_F_G_D1"/>
    <property type="match status" value="1"/>
</dbReference>
<dbReference type="InterPro" id="IPR020013">
    <property type="entry name" value="Flagellar_FlgE/F/G"/>
</dbReference>
<keyword evidence="2" id="KW-1185">Reference proteome</keyword>
<keyword evidence="1" id="KW-0966">Cell projection</keyword>
<dbReference type="InterPro" id="IPR019776">
    <property type="entry name" value="Flagellar_basal_body_rod_CS"/>
</dbReference>
<dbReference type="Gene3D" id="2.60.98.20">
    <property type="entry name" value="Flagellar hook protein FlgE"/>
    <property type="match status" value="1"/>
</dbReference>
<dbReference type="NCBIfam" id="TIGR03506">
    <property type="entry name" value="FlgEFG_subfam"/>
    <property type="match status" value="1"/>
</dbReference>
<dbReference type="InterPro" id="IPR010930">
    <property type="entry name" value="Flg_bb/hook_C_dom"/>
</dbReference>
<accession>A0ABV5FXK0</accession>
<proteinExistence type="predicted"/>
<protein>
    <submittedName>
        <fullName evidence="1">Flagellar hook protein FlgE</fullName>
    </submittedName>
</protein>
<dbReference type="SUPFAM" id="SSF117143">
    <property type="entry name" value="Flagellar hook protein flgE"/>
    <property type="match status" value="1"/>
</dbReference>
<dbReference type="InterPro" id="IPR037058">
    <property type="entry name" value="Falgellar_hook_FlgE_sf"/>
</dbReference>
<evidence type="ECO:0000313" key="1">
    <source>
        <dbReference type="EMBL" id="MFB9071394.1"/>
    </source>
</evidence>
<name>A0ABV5FXK0_9MICC</name>
<dbReference type="Pfam" id="PF00460">
    <property type="entry name" value="Flg_bb_rod"/>
    <property type="match status" value="1"/>
</dbReference>
<dbReference type="EMBL" id="JBHMFI010000001">
    <property type="protein sequence ID" value="MFB9071394.1"/>
    <property type="molecule type" value="Genomic_DNA"/>
</dbReference>
<dbReference type="PANTHER" id="PTHR30435">
    <property type="entry name" value="FLAGELLAR PROTEIN"/>
    <property type="match status" value="1"/>
</dbReference>
<dbReference type="InterPro" id="IPR053967">
    <property type="entry name" value="LlgE_F_G-like_D1"/>
</dbReference>
<gene>
    <name evidence="1" type="ORF">ACFFX0_09370</name>
</gene>
<dbReference type="InterPro" id="IPR001444">
    <property type="entry name" value="Flag_bb_rod_N"/>
</dbReference>
<comment type="caution">
    <text evidence="1">The sequence shown here is derived from an EMBL/GenBank/DDBJ whole genome shotgun (WGS) entry which is preliminary data.</text>
</comment>
<reference evidence="1 2" key="1">
    <citation type="submission" date="2024-09" db="EMBL/GenBank/DDBJ databases">
        <authorList>
            <person name="Sun Q."/>
            <person name="Mori K."/>
        </authorList>
    </citation>
    <scope>NUCLEOTIDE SEQUENCE [LARGE SCALE GENOMIC DNA]</scope>
    <source>
        <strain evidence="1 2">CCM 7609</strain>
    </source>
</reference>
<organism evidence="1 2">
    <name type="scientific">Citricoccus parietis</name>
    <dbReference type="NCBI Taxonomy" id="592307"/>
    <lineage>
        <taxon>Bacteria</taxon>
        <taxon>Bacillati</taxon>
        <taxon>Actinomycetota</taxon>
        <taxon>Actinomycetes</taxon>
        <taxon>Micrococcales</taxon>
        <taxon>Micrococcaceae</taxon>
        <taxon>Citricoccus</taxon>
    </lineage>
</organism>
<dbReference type="InterPro" id="IPR037925">
    <property type="entry name" value="FlgE/F/G-like"/>
</dbReference>
<dbReference type="PROSITE" id="PS00588">
    <property type="entry name" value="FLAGELLA_BB_ROD"/>
    <property type="match status" value="1"/>
</dbReference>
<dbReference type="Proteomes" id="UP001589575">
    <property type="component" value="Unassembled WGS sequence"/>
</dbReference>
<dbReference type="Pfam" id="PF07559">
    <property type="entry name" value="FlgE_D2"/>
    <property type="match status" value="1"/>
</dbReference>
<keyword evidence="1" id="KW-0969">Cilium</keyword>
<dbReference type="InterPro" id="IPR011491">
    <property type="entry name" value="FlgE_D2"/>
</dbReference>
<dbReference type="Pfam" id="PF06429">
    <property type="entry name" value="Flg_bbr_C"/>
    <property type="match status" value="1"/>
</dbReference>